<dbReference type="Pfam" id="PF05699">
    <property type="entry name" value="Dimer_Tnp_hAT"/>
    <property type="match status" value="1"/>
</dbReference>
<dbReference type="PANTHER" id="PTHR45749">
    <property type="match status" value="1"/>
</dbReference>
<feature type="region of interest" description="Disordered" evidence="1">
    <location>
        <begin position="1"/>
        <end position="35"/>
    </location>
</feature>
<feature type="compositionally biased region" description="Polar residues" evidence="1">
    <location>
        <begin position="18"/>
        <end position="35"/>
    </location>
</feature>
<protein>
    <submittedName>
        <fullName evidence="3">Zinc finger MYM-type protein 1-like</fullName>
    </submittedName>
</protein>
<evidence type="ECO:0000256" key="1">
    <source>
        <dbReference type="SAM" id="MobiDB-lite"/>
    </source>
</evidence>
<evidence type="ECO:0000313" key="3">
    <source>
        <dbReference type="EMBL" id="KAF0760650.1"/>
    </source>
</evidence>
<proteinExistence type="predicted"/>
<keyword evidence="4" id="KW-1185">Reference proteome</keyword>
<dbReference type="Proteomes" id="UP000478052">
    <property type="component" value="Unassembled WGS sequence"/>
</dbReference>
<reference evidence="3 4" key="1">
    <citation type="submission" date="2019-08" db="EMBL/GenBank/DDBJ databases">
        <title>Whole genome of Aphis craccivora.</title>
        <authorList>
            <person name="Voronova N.V."/>
            <person name="Shulinski R.S."/>
            <person name="Bandarenka Y.V."/>
            <person name="Zhorov D.G."/>
            <person name="Warner D."/>
        </authorList>
    </citation>
    <scope>NUCLEOTIDE SEQUENCE [LARGE SCALE GENOMIC DNA]</scope>
    <source>
        <strain evidence="3">180601</strain>
        <tissue evidence="3">Whole Body</tissue>
    </source>
</reference>
<dbReference type="InterPro" id="IPR008906">
    <property type="entry name" value="HATC_C_dom"/>
</dbReference>
<sequence length="793" mass="90671">MSSTPMPSNKREGPKITSFFSIKMKSSTEPTDPSIANTNVMQKELNVEECDDKYDSNLHPNDPKTSIPKNQIEFKQRVLKGPYQPVLKIFPRTTLGNANKQRSFQHSWYNLFPWLEYSPKADLAFCFPCRMFNGATGLNAGQSEIVYSKTGFKNWKSATIRFNVHQKTKVHLNSSSALSNFLDSKSIDVVLDKTCEHINSQKEIQRLKNREIVKRLIDIILCICIGGKPLRGHTEKTNDVHKGLFLDIVSLLRKYDSVFNEHFISGPKNCLYTSNRIQNDLISSINLVIRKQLQDIITERKISLIADETSDIGHHEQLSIVLRYFDETKNCPIEQFLCLKRMTSVDAQSIFDKMSDVVQEYGIKWENVVSICFDGASTMSGSTGGVQAKFKEKNNNSFFVHCYGHCLNLVLVDSIGRHNIVTFDFFGNIQLIYNFIEGSCTRHAVLEKIANLTNTKLKTLKSISTTRWACRSEAISAIKENYTSILAAIEEIVDNTKQSDVRAKGKGILHQMKTFEFIFAMLMLDPILSSILKTSAFLQSSDINLLTALEIIESLKKFLVSMRNTEKDFTDIYHKTVQMCKNYDIEIPQLKKRKVSTKIDYSSNTQYYMSSKEEEMKVSVYYSTLDHMISGINIRFNQETINTIRSIGNLLILNINSNDITVLSAAFDLNSEMLKTEINLLKHTENIPKGEKNKCGDWINWLTQSNYGRETIFCNVFKALKTFMVIPVTSCSCERSFSKLSIVKTKLRSTMRQDRLDSLLTIFIEQEFAYGINIDDVIDTFKNLTPVDRRMEL</sequence>
<dbReference type="Pfam" id="PF14291">
    <property type="entry name" value="DUF4371"/>
    <property type="match status" value="1"/>
</dbReference>
<comment type="caution">
    <text evidence="3">The sequence shown here is derived from an EMBL/GenBank/DDBJ whole genome shotgun (WGS) entry which is preliminary data.</text>
</comment>
<dbReference type="GO" id="GO:0046983">
    <property type="term" value="F:protein dimerization activity"/>
    <property type="evidence" value="ECO:0007669"/>
    <property type="project" value="InterPro"/>
</dbReference>
<organism evidence="3 4">
    <name type="scientific">Aphis craccivora</name>
    <name type="common">Cowpea aphid</name>
    <dbReference type="NCBI Taxonomy" id="307492"/>
    <lineage>
        <taxon>Eukaryota</taxon>
        <taxon>Metazoa</taxon>
        <taxon>Ecdysozoa</taxon>
        <taxon>Arthropoda</taxon>
        <taxon>Hexapoda</taxon>
        <taxon>Insecta</taxon>
        <taxon>Pterygota</taxon>
        <taxon>Neoptera</taxon>
        <taxon>Paraneoptera</taxon>
        <taxon>Hemiptera</taxon>
        <taxon>Sternorrhyncha</taxon>
        <taxon>Aphidomorpha</taxon>
        <taxon>Aphidoidea</taxon>
        <taxon>Aphididae</taxon>
        <taxon>Aphidini</taxon>
        <taxon>Aphis</taxon>
        <taxon>Aphis</taxon>
    </lineage>
</organism>
<dbReference type="EMBL" id="VUJU01002616">
    <property type="protein sequence ID" value="KAF0760650.1"/>
    <property type="molecule type" value="Genomic_DNA"/>
</dbReference>
<dbReference type="AlphaFoldDB" id="A0A6G0YSH4"/>
<dbReference type="SMART" id="SM00597">
    <property type="entry name" value="ZnF_TTF"/>
    <property type="match status" value="1"/>
</dbReference>
<accession>A0A6G0YSH4</accession>
<evidence type="ECO:0000313" key="4">
    <source>
        <dbReference type="Proteomes" id="UP000478052"/>
    </source>
</evidence>
<dbReference type="SUPFAM" id="SSF53098">
    <property type="entry name" value="Ribonuclease H-like"/>
    <property type="match status" value="1"/>
</dbReference>
<evidence type="ECO:0000259" key="2">
    <source>
        <dbReference type="SMART" id="SM00597"/>
    </source>
</evidence>
<feature type="domain" description="TTF-type" evidence="2">
    <location>
        <begin position="100"/>
        <end position="193"/>
    </location>
</feature>
<dbReference type="InterPro" id="IPR025398">
    <property type="entry name" value="DUF4371"/>
</dbReference>
<dbReference type="PANTHER" id="PTHR45749:SF37">
    <property type="entry name" value="OS05G0311600 PROTEIN"/>
    <property type="match status" value="1"/>
</dbReference>
<dbReference type="InterPro" id="IPR012337">
    <property type="entry name" value="RNaseH-like_sf"/>
</dbReference>
<dbReference type="InterPro" id="IPR006580">
    <property type="entry name" value="Znf_TTF"/>
</dbReference>
<gene>
    <name evidence="3" type="ORF">FWK35_00019393</name>
</gene>
<name>A0A6G0YSH4_APHCR</name>
<dbReference type="OrthoDB" id="6621924at2759"/>